<dbReference type="GO" id="GO:0016787">
    <property type="term" value="F:hydrolase activity"/>
    <property type="evidence" value="ECO:0007669"/>
    <property type="project" value="UniProtKB-KW"/>
</dbReference>
<organism evidence="3 4">
    <name type="scientific">Rhodococcus jostii</name>
    <dbReference type="NCBI Taxonomy" id="132919"/>
    <lineage>
        <taxon>Bacteria</taxon>
        <taxon>Bacillati</taxon>
        <taxon>Actinomycetota</taxon>
        <taxon>Actinomycetes</taxon>
        <taxon>Mycobacteriales</taxon>
        <taxon>Nocardiaceae</taxon>
        <taxon>Rhodococcus</taxon>
    </lineage>
</organism>
<evidence type="ECO:0000259" key="2">
    <source>
        <dbReference type="Pfam" id="PF12697"/>
    </source>
</evidence>
<accession>A0A1H4IWV2</accession>
<dbReference type="PANTHER" id="PTHR43798">
    <property type="entry name" value="MONOACYLGLYCEROL LIPASE"/>
    <property type="match status" value="1"/>
</dbReference>
<dbReference type="OrthoDB" id="5431692at2"/>
<gene>
    <name evidence="3" type="ORF">SAMN04490220_0609</name>
</gene>
<dbReference type="InterPro" id="IPR000073">
    <property type="entry name" value="AB_hydrolase_1"/>
</dbReference>
<protein>
    <submittedName>
        <fullName evidence="3">Alpha/beta hydrolase family protein</fullName>
    </submittedName>
</protein>
<dbReference type="EMBL" id="FNTL01000002">
    <property type="protein sequence ID" value="SEB38549.1"/>
    <property type="molecule type" value="Genomic_DNA"/>
</dbReference>
<feature type="domain" description="AB hydrolase-1" evidence="2">
    <location>
        <begin position="61"/>
        <end position="178"/>
    </location>
</feature>
<dbReference type="Gene3D" id="3.40.50.1820">
    <property type="entry name" value="alpha/beta hydrolase"/>
    <property type="match status" value="1"/>
</dbReference>
<dbReference type="AlphaFoldDB" id="A0A1H4IWV2"/>
<dbReference type="Proteomes" id="UP000183407">
    <property type="component" value="Unassembled WGS sequence"/>
</dbReference>
<dbReference type="RefSeq" id="WP_083400311.1">
    <property type="nucleotide sequence ID" value="NZ_JBHLVE010000063.1"/>
</dbReference>
<dbReference type="Pfam" id="PF12697">
    <property type="entry name" value="Abhydrolase_6"/>
    <property type="match status" value="1"/>
</dbReference>
<dbReference type="PANTHER" id="PTHR43798:SF31">
    <property type="entry name" value="AB HYDROLASE SUPERFAMILY PROTEIN YCLE"/>
    <property type="match status" value="1"/>
</dbReference>
<reference evidence="4" key="1">
    <citation type="submission" date="2016-10" db="EMBL/GenBank/DDBJ databases">
        <authorList>
            <person name="Varghese N."/>
        </authorList>
    </citation>
    <scope>NUCLEOTIDE SEQUENCE [LARGE SCALE GENOMIC DNA]</scope>
    <source>
        <strain evidence="4">DSM 44719</strain>
    </source>
</reference>
<name>A0A1H4IWV2_RHOJO</name>
<dbReference type="PRINTS" id="PR00111">
    <property type="entry name" value="ABHYDROLASE"/>
</dbReference>
<dbReference type="SUPFAM" id="SSF53474">
    <property type="entry name" value="alpha/beta-Hydrolases"/>
    <property type="match status" value="1"/>
</dbReference>
<dbReference type="InterPro" id="IPR029058">
    <property type="entry name" value="AB_hydrolase_fold"/>
</dbReference>
<dbReference type="InterPro" id="IPR050266">
    <property type="entry name" value="AB_hydrolase_sf"/>
</dbReference>
<evidence type="ECO:0000256" key="1">
    <source>
        <dbReference type="ARBA" id="ARBA00022801"/>
    </source>
</evidence>
<proteinExistence type="predicted"/>
<evidence type="ECO:0000313" key="3">
    <source>
        <dbReference type="EMBL" id="SEB38549.1"/>
    </source>
</evidence>
<sequence length="260" mass="28464">MMYHRSALYPKGYLYNTVRNSSRTLTLPPMNHRPPPIRWRHVIAQGRYAVYGVAGAGPAAIFVHGWGSPRSYQSALSRLAHNGVNVYAPRLPRYSADQPSGSMNLWLSDCVSWLDSFLSGIGIDTPITLVGHSVGGAIAVKVAYERPDRVAQLVLVNSLGGATAQTPLPRNFHPSAVTAKAVDLTRELECLATRQLPVSLLWGRNDRVIPRSSYFSLRNALGGPPVFTVAGTHDWLIDDPHCFGYAMRTVLNASSGRFAR</sequence>
<dbReference type="GO" id="GO:0016020">
    <property type="term" value="C:membrane"/>
    <property type="evidence" value="ECO:0007669"/>
    <property type="project" value="TreeGrafter"/>
</dbReference>
<keyword evidence="1 3" id="KW-0378">Hydrolase</keyword>
<evidence type="ECO:0000313" key="4">
    <source>
        <dbReference type="Proteomes" id="UP000183407"/>
    </source>
</evidence>